<evidence type="ECO:0000256" key="3">
    <source>
        <dbReference type="ARBA" id="ARBA00022801"/>
    </source>
</evidence>
<dbReference type="InterPro" id="IPR036852">
    <property type="entry name" value="Peptidase_S8/S53_dom_sf"/>
</dbReference>
<dbReference type="Proteomes" id="UP000239522">
    <property type="component" value="Unassembled WGS sequence"/>
</dbReference>
<dbReference type="EMBL" id="MQUA01000013">
    <property type="protein sequence ID" value="PQB08341.1"/>
    <property type="molecule type" value="Genomic_DNA"/>
</dbReference>
<evidence type="ECO:0000256" key="5">
    <source>
        <dbReference type="PROSITE-ProRule" id="PRU01240"/>
    </source>
</evidence>
<comment type="caution">
    <text evidence="5">Lacks conserved residue(s) required for the propagation of feature annotation.</text>
</comment>
<evidence type="ECO:0000256" key="1">
    <source>
        <dbReference type="ARBA" id="ARBA00011073"/>
    </source>
</evidence>
<gene>
    <name evidence="7" type="ORF">BST83_15315</name>
</gene>
<comment type="caution">
    <text evidence="7">The sequence shown here is derived from an EMBL/GenBank/DDBJ whole genome shotgun (WGS) entry which is preliminary data.</text>
</comment>
<feature type="domain" description="Peptidase S8/S53" evidence="6">
    <location>
        <begin position="10"/>
        <end position="145"/>
    </location>
</feature>
<dbReference type="PANTHER" id="PTHR43806:SF11">
    <property type="entry name" value="CEREVISIN-RELATED"/>
    <property type="match status" value="1"/>
</dbReference>
<dbReference type="GO" id="GO:0004252">
    <property type="term" value="F:serine-type endopeptidase activity"/>
    <property type="evidence" value="ECO:0007669"/>
    <property type="project" value="InterPro"/>
</dbReference>
<dbReference type="InterPro" id="IPR050131">
    <property type="entry name" value="Peptidase_S8_subtilisin-like"/>
</dbReference>
<dbReference type="GO" id="GO:0006508">
    <property type="term" value="P:proteolysis"/>
    <property type="evidence" value="ECO:0007669"/>
    <property type="project" value="UniProtKB-KW"/>
</dbReference>
<dbReference type="SUPFAM" id="SSF52743">
    <property type="entry name" value="Subtilisin-like"/>
    <property type="match status" value="1"/>
</dbReference>
<organism evidence="7 8">
    <name type="scientific">Polaribacter filamentus</name>
    <dbReference type="NCBI Taxonomy" id="53483"/>
    <lineage>
        <taxon>Bacteria</taxon>
        <taxon>Pseudomonadati</taxon>
        <taxon>Bacteroidota</taxon>
        <taxon>Flavobacteriia</taxon>
        <taxon>Flavobacteriales</taxon>
        <taxon>Flavobacteriaceae</taxon>
    </lineage>
</organism>
<evidence type="ECO:0000256" key="4">
    <source>
        <dbReference type="ARBA" id="ARBA00022825"/>
    </source>
</evidence>
<dbReference type="Pfam" id="PF00082">
    <property type="entry name" value="Peptidase_S8"/>
    <property type="match status" value="1"/>
</dbReference>
<dbReference type="InterPro" id="IPR000209">
    <property type="entry name" value="Peptidase_S8/S53_dom"/>
</dbReference>
<evidence type="ECO:0000256" key="2">
    <source>
        <dbReference type="ARBA" id="ARBA00022670"/>
    </source>
</evidence>
<protein>
    <recommendedName>
        <fullName evidence="6">Peptidase S8/S53 domain-containing protein</fullName>
    </recommendedName>
</protein>
<comment type="similarity">
    <text evidence="1 5">Belongs to the peptidase S8 family.</text>
</comment>
<name>A0A2S7L0D8_9FLAO</name>
<keyword evidence="4" id="KW-0720">Serine protease</keyword>
<dbReference type="PANTHER" id="PTHR43806">
    <property type="entry name" value="PEPTIDASE S8"/>
    <property type="match status" value="1"/>
</dbReference>
<keyword evidence="2" id="KW-0645">Protease</keyword>
<reference evidence="7 8" key="1">
    <citation type="submission" date="2016-11" db="EMBL/GenBank/DDBJ databases">
        <title>Trade-off between light-utilization and light-protection in marine flavobacteria.</title>
        <authorList>
            <person name="Kumagai Y."/>
        </authorList>
    </citation>
    <scope>NUCLEOTIDE SEQUENCE [LARGE SCALE GENOMIC DNA]</scope>
    <source>
        <strain evidence="7 8">ATCC 700397</strain>
    </source>
</reference>
<dbReference type="OrthoDB" id="9798386at2"/>
<evidence type="ECO:0000313" key="8">
    <source>
        <dbReference type="Proteomes" id="UP000239522"/>
    </source>
</evidence>
<accession>A0A2S7L0D8</accession>
<evidence type="ECO:0000259" key="6">
    <source>
        <dbReference type="Pfam" id="PF00082"/>
    </source>
</evidence>
<evidence type="ECO:0000313" key="7">
    <source>
        <dbReference type="EMBL" id="PQB08341.1"/>
    </source>
</evidence>
<dbReference type="PROSITE" id="PS51892">
    <property type="entry name" value="SUBTILASE"/>
    <property type="match status" value="1"/>
</dbReference>
<sequence length="192" mass="21072">MSFVKEFSLHSNWVNDAFKYAEKNNVIIIAAAGNEAENLNLVSTRFPNDMLNNGEEITDNFISVGSISNSLNKKILSYFSNYGNNYVDLFAPGNDIYTALPNNKHNFNGGTSLASAITSGVAALLYSYYPNLTASQVKHILMDSGLEYTIEVSTPTKEDKNKTTPFNQLSKSGKVLNAYNALIMADSISSRN</sequence>
<keyword evidence="8" id="KW-1185">Reference proteome</keyword>
<proteinExistence type="inferred from homology"/>
<dbReference type="Gene3D" id="3.40.50.200">
    <property type="entry name" value="Peptidase S8/S53 domain"/>
    <property type="match status" value="1"/>
</dbReference>
<dbReference type="AlphaFoldDB" id="A0A2S7L0D8"/>
<keyword evidence="3" id="KW-0378">Hydrolase</keyword>
<dbReference type="GO" id="GO:0005615">
    <property type="term" value="C:extracellular space"/>
    <property type="evidence" value="ECO:0007669"/>
    <property type="project" value="TreeGrafter"/>
</dbReference>